<accession>A0A8T9MYI0</accession>
<dbReference type="EMBL" id="CP091521">
    <property type="protein sequence ID" value="UOP05466.1"/>
    <property type="molecule type" value="Genomic_DNA"/>
</dbReference>
<protein>
    <submittedName>
        <fullName evidence="2">Uncharacterized protein</fullName>
    </submittedName>
</protein>
<keyword evidence="1" id="KW-0472">Membrane</keyword>
<feature type="transmembrane region" description="Helical" evidence="1">
    <location>
        <begin position="6"/>
        <end position="22"/>
    </location>
</feature>
<reference evidence="2" key="1">
    <citation type="journal article" date="2022" name="Res Sq">
        <title>Evolution of multicellular longitudinally dividing oral cavity symbionts (Neisseriaceae).</title>
        <authorList>
            <person name="Nyongesa S."/>
            <person name="Weber P."/>
            <person name="Bernet E."/>
            <person name="Pullido F."/>
            <person name="Nieckarz M."/>
            <person name="Delaby M."/>
            <person name="Nieves C."/>
            <person name="Viehboeck T."/>
            <person name="Krause N."/>
            <person name="Rivera-Millot A."/>
            <person name="Nakamura A."/>
            <person name="Vischer N."/>
            <person name="VanNieuwenhze M."/>
            <person name="Brun Y."/>
            <person name="Cava F."/>
            <person name="Bulgheresi S."/>
            <person name="Veyrier F."/>
        </authorList>
    </citation>
    <scope>NUCLEOTIDE SEQUENCE</scope>
    <source>
        <strain evidence="2">17694</strain>
    </source>
</reference>
<evidence type="ECO:0000313" key="2">
    <source>
        <dbReference type="EMBL" id="UOP05466.1"/>
    </source>
</evidence>
<dbReference type="RefSeq" id="WP_027010167.1">
    <property type="nucleotide sequence ID" value="NZ_CP091521.1"/>
</dbReference>
<reference evidence="2" key="2">
    <citation type="submission" date="2024-09" db="EMBL/GenBank/DDBJ databases">
        <authorList>
            <person name="Veyrier F.J."/>
        </authorList>
    </citation>
    <scope>NUCLEOTIDE SEQUENCE</scope>
    <source>
        <strain evidence="2">17694</strain>
    </source>
</reference>
<feature type="transmembrane region" description="Helical" evidence="1">
    <location>
        <begin position="53"/>
        <end position="77"/>
    </location>
</feature>
<sequence>MFEWIVLPLVMFGVGWAMLYWLNSRQWLLALLLLPLAVAGVAVMQTGEVGMGLAAYFLSVCAIGFPYAALAHSFFGLGDLLLRQEHFDYLDIFEHDIADLWRDPQPMMRRKTQ</sequence>
<organism evidence="2 3">
    <name type="scientific">Conchiformibius kuhniae</name>
    <dbReference type="NCBI Taxonomy" id="211502"/>
    <lineage>
        <taxon>Bacteria</taxon>
        <taxon>Pseudomonadati</taxon>
        <taxon>Pseudomonadota</taxon>
        <taxon>Betaproteobacteria</taxon>
        <taxon>Neisseriales</taxon>
        <taxon>Neisseriaceae</taxon>
        <taxon>Conchiformibius</taxon>
    </lineage>
</organism>
<keyword evidence="3" id="KW-1185">Reference proteome</keyword>
<proteinExistence type="predicted"/>
<dbReference type="KEGG" id="ckh:LVJ77_04755"/>
<keyword evidence="1" id="KW-0812">Transmembrane</keyword>
<name>A0A8T9MYI0_9NEIS</name>
<evidence type="ECO:0000313" key="3">
    <source>
        <dbReference type="Proteomes" id="UP000831534"/>
    </source>
</evidence>
<gene>
    <name evidence="2" type="ORF">LVJ77_04755</name>
</gene>
<keyword evidence="1" id="KW-1133">Transmembrane helix</keyword>
<feature type="transmembrane region" description="Helical" evidence="1">
    <location>
        <begin position="27"/>
        <end position="47"/>
    </location>
</feature>
<dbReference type="AlphaFoldDB" id="A0A8T9MYI0"/>
<dbReference type="Proteomes" id="UP000831534">
    <property type="component" value="Chromosome"/>
</dbReference>
<evidence type="ECO:0000256" key="1">
    <source>
        <dbReference type="SAM" id="Phobius"/>
    </source>
</evidence>